<protein>
    <submittedName>
        <fullName evidence="2">Uncharacterized protein</fullName>
    </submittedName>
</protein>
<keyword evidence="1" id="KW-0732">Signal</keyword>
<name>A0ABR1E6R6_NECAM</name>
<reference evidence="2 3" key="1">
    <citation type="submission" date="2023-08" db="EMBL/GenBank/DDBJ databases">
        <title>A Necator americanus chromosomal reference genome.</title>
        <authorList>
            <person name="Ilik V."/>
            <person name="Petrzelkova K.J."/>
            <person name="Pardy F."/>
            <person name="Fuh T."/>
            <person name="Niatou-Singa F.S."/>
            <person name="Gouil Q."/>
            <person name="Baker L."/>
            <person name="Ritchie M.E."/>
            <person name="Jex A.R."/>
            <person name="Gazzola D."/>
            <person name="Li H."/>
            <person name="Toshio Fujiwara R."/>
            <person name="Zhan B."/>
            <person name="Aroian R.V."/>
            <person name="Pafco B."/>
            <person name="Schwarz E.M."/>
        </authorList>
    </citation>
    <scope>NUCLEOTIDE SEQUENCE [LARGE SCALE GENOMIC DNA]</scope>
    <source>
        <strain evidence="2 3">Aroian</strain>
        <tissue evidence="2">Whole animal</tissue>
    </source>
</reference>
<dbReference type="Proteomes" id="UP001303046">
    <property type="component" value="Unassembled WGS sequence"/>
</dbReference>
<evidence type="ECO:0000313" key="2">
    <source>
        <dbReference type="EMBL" id="KAK6758323.1"/>
    </source>
</evidence>
<feature type="signal peptide" evidence="1">
    <location>
        <begin position="1"/>
        <end position="16"/>
    </location>
</feature>
<feature type="chain" id="PRO_5047403370" evidence="1">
    <location>
        <begin position="17"/>
        <end position="196"/>
    </location>
</feature>
<accession>A0ABR1E6R6</accession>
<dbReference type="EMBL" id="JAVFWL010000005">
    <property type="protein sequence ID" value="KAK6758323.1"/>
    <property type="molecule type" value="Genomic_DNA"/>
</dbReference>
<evidence type="ECO:0000256" key="1">
    <source>
        <dbReference type="SAM" id="SignalP"/>
    </source>
</evidence>
<comment type="caution">
    <text evidence="2">The sequence shown here is derived from an EMBL/GenBank/DDBJ whole genome shotgun (WGS) entry which is preliminary data.</text>
</comment>
<proteinExistence type="predicted"/>
<keyword evidence="3" id="KW-1185">Reference proteome</keyword>
<gene>
    <name evidence="2" type="primary">Necator_chrV.g20668</name>
    <name evidence="2" type="ORF">RB195_015875</name>
</gene>
<evidence type="ECO:0000313" key="3">
    <source>
        <dbReference type="Proteomes" id="UP001303046"/>
    </source>
</evidence>
<organism evidence="2 3">
    <name type="scientific">Necator americanus</name>
    <name type="common">Human hookworm</name>
    <dbReference type="NCBI Taxonomy" id="51031"/>
    <lineage>
        <taxon>Eukaryota</taxon>
        <taxon>Metazoa</taxon>
        <taxon>Ecdysozoa</taxon>
        <taxon>Nematoda</taxon>
        <taxon>Chromadorea</taxon>
        <taxon>Rhabditida</taxon>
        <taxon>Rhabditina</taxon>
        <taxon>Rhabditomorpha</taxon>
        <taxon>Strongyloidea</taxon>
        <taxon>Ancylostomatidae</taxon>
        <taxon>Bunostominae</taxon>
        <taxon>Necator</taxon>
    </lineage>
</organism>
<sequence length="196" mass="21923">MKSIIHASFIIPLTLCQFYTQPVVYYQSPQDPQQIYQTSYYPQVPYQTNVGQPIYGLPTQYLQPTYQLLPQPTYQTGLPQGLGLGLYQNAFAKELTGGYLNEFRDETGSLHRNAVSMHREPITLVEHASYMSLINDKDNFHPSGCGWDANLLKCTDALGLCKGGCRDFAVSASATVHDCRCIPYGYAALLKLLGKR</sequence>